<dbReference type="Proteomes" id="UP000813444">
    <property type="component" value="Unassembled WGS sequence"/>
</dbReference>
<reference evidence="2" key="1">
    <citation type="journal article" date="2021" name="Nat. Commun.">
        <title>Genetic determinants of endophytism in the Arabidopsis root mycobiome.</title>
        <authorList>
            <person name="Mesny F."/>
            <person name="Miyauchi S."/>
            <person name="Thiergart T."/>
            <person name="Pickel B."/>
            <person name="Atanasova L."/>
            <person name="Karlsson M."/>
            <person name="Huettel B."/>
            <person name="Barry K.W."/>
            <person name="Haridas S."/>
            <person name="Chen C."/>
            <person name="Bauer D."/>
            <person name="Andreopoulos W."/>
            <person name="Pangilinan J."/>
            <person name="LaButti K."/>
            <person name="Riley R."/>
            <person name="Lipzen A."/>
            <person name="Clum A."/>
            <person name="Drula E."/>
            <person name="Henrissat B."/>
            <person name="Kohler A."/>
            <person name="Grigoriev I.V."/>
            <person name="Martin F.M."/>
            <person name="Hacquard S."/>
        </authorList>
    </citation>
    <scope>NUCLEOTIDE SEQUENCE</scope>
    <source>
        <strain evidence="2">MPI-CAGE-CH-0235</strain>
    </source>
</reference>
<sequence>MASDHTQSIQQYLGVRISLLPNKRRIIITFPRTFVADKYLEKIENTTANRRIRLEPEKLSDDSRSVSLRLPSTVTEIEASSTYGGFFMRFSNEKDARMWQDDLLLWKFAVSSTTSLYVVRNIHEVGLYRKLGVPSPHPPPPDEEPRHVEAATPGHAEFSARQGRY</sequence>
<keyword evidence="3" id="KW-1185">Reference proteome</keyword>
<dbReference type="OrthoDB" id="4671141at2759"/>
<dbReference type="AlphaFoldDB" id="A0A8K0WQK6"/>
<comment type="caution">
    <text evidence="2">The sequence shown here is derived from an EMBL/GenBank/DDBJ whole genome shotgun (WGS) entry which is preliminary data.</text>
</comment>
<evidence type="ECO:0000313" key="3">
    <source>
        <dbReference type="Proteomes" id="UP000813444"/>
    </source>
</evidence>
<dbReference type="EMBL" id="JAGPNK010000009">
    <property type="protein sequence ID" value="KAH7313832.1"/>
    <property type="molecule type" value="Genomic_DNA"/>
</dbReference>
<accession>A0A8K0WQK6</accession>
<feature type="region of interest" description="Disordered" evidence="1">
    <location>
        <begin position="132"/>
        <end position="165"/>
    </location>
</feature>
<evidence type="ECO:0000256" key="1">
    <source>
        <dbReference type="SAM" id="MobiDB-lite"/>
    </source>
</evidence>
<proteinExistence type="predicted"/>
<name>A0A8K0WQK6_9HYPO</name>
<protein>
    <submittedName>
        <fullName evidence="2">Uncharacterized protein</fullName>
    </submittedName>
</protein>
<organism evidence="2 3">
    <name type="scientific">Stachybotrys elegans</name>
    <dbReference type="NCBI Taxonomy" id="80388"/>
    <lineage>
        <taxon>Eukaryota</taxon>
        <taxon>Fungi</taxon>
        <taxon>Dikarya</taxon>
        <taxon>Ascomycota</taxon>
        <taxon>Pezizomycotina</taxon>
        <taxon>Sordariomycetes</taxon>
        <taxon>Hypocreomycetidae</taxon>
        <taxon>Hypocreales</taxon>
        <taxon>Stachybotryaceae</taxon>
        <taxon>Stachybotrys</taxon>
    </lineage>
</organism>
<gene>
    <name evidence="2" type="ORF">B0I35DRAFT_480482</name>
</gene>
<evidence type="ECO:0000313" key="2">
    <source>
        <dbReference type="EMBL" id="KAH7313832.1"/>
    </source>
</evidence>